<dbReference type="InterPro" id="IPR058933">
    <property type="entry name" value="YMC020W-like_ab_hydrolase"/>
</dbReference>
<evidence type="ECO:0000259" key="2">
    <source>
        <dbReference type="Pfam" id="PF26147"/>
    </source>
</evidence>
<feature type="region of interest" description="Disordered" evidence="1">
    <location>
        <begin position="93"/>
        <end position="332"/>
    </location>
</feature>
<feature type="compositionally biased region" description="Basic and acidic residues" evidence="1">
    <location>
        <begin position="161"/>
        <end position="175"/>
    </location>
</feature>
<feature type="compositionally biased region" description="Low complexity" evidence="1">
    <location>
        <begin position="231"/>
        <end position="252"/>
    </location>
</feature>
<dbReference type="Proteomes" id="UP000053328">
    <property type="component" value="Unassembled WGS sequence"/>
</dbReference>
<protein>
    <recommendedName>
        <fullName evidence="2">YMC020W-like alpha/beta hydrolase domain-containing protein</fullName>
    </recommendedName>
</protein>
<dbReference type="GeneID" id="27329229"/>
<dbReference type="EMBL" id="KN847492">
    <property type="protein sequence ID" value="KIW21566.1"/>
    <property type="molecule type" value="Genomic_DNA"/>
</dbReference>
<dbReference type="AlphaFoldDB" id="A0A0D1Z1P7"/>
<proteinExistence type="predicted"/>
<dbReference type="PANTHER" id="PTHR47349">
    <property type="entry name" value="CHROMOSOME 8, WHOLE GENOME SHOTGUN SEQUENCE"/>
    <property type="match status" value="1"/>
</dbReference>
<feature type="region of interest" description="Disordered" evidence="1">
    <location>
        <begin position="345"/>
        <end position="465"/>
    </location>
</feature>
<feature type="domain" description="YMC020W-like alpha/beta hydrolase" evidence="2">
    <location>
        <begin position="468"/>
        <end position="818"/>
    </location>
</feature>
<feature type="region of interest" description="Disordered" evidence="1">
    <location>
        <begin position="1"/>
        <end position="68"/>
    </location>
</feature>
<keyword evidence="4" id="KW-1185">Reference proteome</keyword>
<evidence type="ECO:0000313" key="4">
    <source>
        <dbReference type="Proteomes" id="UP000053328"/>
    </source>
</evidence>
<feature type="compositionally biased region" description="Polar residues" evidence="1">
    <location>
        <begin position="210"/>
        <end position="230"/>
    </location>
</feature>
<organism evidence="3 4">
    <name type="scientific">Exophiala spinifera</name>
    <dbReference type="NCBI Taxonomy" id="91928"/>
    <lineage>
        <taxon>Eukaryota</taxon>
        <taxon>Fungi</taxon>
        <taxon>Dikarya</taxon>
        <taxon>Ascomycota</taxon>
        <taxon>Pezizomycotina</taxon>
        <taxon>Eurotiomycetes</taxon>
        <taxon>Chaetothyriomycetidae</taxon>
        <taxon>Chaetothyriales</taxon>
        <taxon>Herpotrichiellaceae</taxon>
        <taxon>Exophiala</taxon>
    </lineage>
</organism>
<dbReference type="InterPro" id="IPR058934">
    <property type="entry name" value="YMC020W-like"/>
</dbReference>
<feature type="compositionally biased region" description="Basic residues" evidence="1">
    <location>
        <begin position="1"/>
        <end position="11"/>
    </location>
</feature>
<dbReference type="HOGENOM" id="CLU_010834_0_1_1"/>
<feature type="compositionally biased region" description="Polar residues" evidence="1">
    <location>
        <begin position="276"/>
        <end position="297"/>
    </location>
</feature>
<dbReference type="RefSeq" id="XP_016241782.1">
    <property type="nucleotide sequence ID" value="XM_016376506.1"/>
</dbReference>
<feature type="compositionally biased region" description="Low complexity" evidence="1">
    <location>
        <begin position="120"/>
        <end position="133"/>
    </location>
</feature>
<accession>A0A0D1Z1P7</accession>
<feature type="compositionally biased region" description="Polar residues" evidence="1">
    <location>
        <begin position="304"/>
        <end position="318"/>
    </location>
</feature>
<gene>
    <name evidence="3" type="ORF">PV08_02146</name>
</gene>
<evidence type="ECO:0000313" key="3">
    <source>
        <dbReference type="EMBL" id="KIW21566.1"/>
    </source>
</evidence>
<dbReference type="PANTHER" id="PTHR47349:SF1">
    <property type="entry name" value="AER328WP"/>
    <property type="match status" value="1"/>
</dbReference>
<name>A0A0D1Z1P7_9EURO</name>
<dbReference type="OrthoDB" id="5598028at2759"/>
<feature type="compositionally biased region" description="Low complexity" evidence="1">
    <location>
        <begin position="38"/>
        <end position="49"/>
    </location>
</feature>
<evidence type="ECO:0000256" key="1">
    <source>
        <dbReference type="SAM" id="MobiDB-lite"/>
    </source>
</evidence>
<dbReference type="VEuPathDB" id="FungiDB:PV08_02146"/>
<reference evidence="3 4" key="1">
    <citation type="submission" date="2015-01" db="EMBL/GenBank/DDBJ databases">
        <title>The Genome Sequence of Exophiala spinifera CBS89968.</title>
        <authorList>
            <consortium name="The Broad Institute Genomics Platform"/>
            <person name="Cuomo C."/>
            <person name="de Hoog S."/>
            <person name="Gorbushina A."/>
            <person name="Stielow B."/>
            <person name="Teixiera M."/>
            <person name="Abouelleil A."/>
            <person name="Chapman S.B."/>
            <person name="Priest M."/>
            <person name="Young S.K."/>
            <person name="Wortman J."/>
            <person name="Nusbaum C."/>
            <person name="Birren B."/>
        </authorList>
    </citation>
    <scope>NUCLEOTIDE SEQUENCE [LARGE SCALE GENOMIC DNA]</scope>
    <source>
        <strain evidence="3 4">CBS 89968</strain>
    </source>
</reference>
<feature type="compositionally biased region" description="Basic and acidic residues" evidence="1">
    <location>
        <begin position="417"/>
        <end position="432"/>
    </location>
</feature>
<dbReference type="Pfam" id="PF26147">
    <property type="entry name" value="AB_HYDROLASE_YMC0-YMC35"/>
    <property type="match status" value="1"/>
</dbReference>
<sequence length="859" mass="93385">MAPSRPLKRQKTNPSKPPASLSDQKEPANIPLPPETSPSPTTTVPAAYPEEGKTSSWISRTWPRKARPVAQVARESVPSTSNTAQEVVSIVKDKARSLRSPSLAMTLGKTSSNRSLPVDATTTAVNATAEATTNPIAEATVKNDKRNASLEPSDKTVPNSRIDKITQEDDGKPEKAASNNVPVQQNIPGQQQNSQGTWLSWLARRDDSTMRSTDVQQPPTSDMESGNTQIPPTEADTTTTSPTTTTEPQELPENSRNKRSWYQMWGGDASARPQKAASSSVETNTAGADTPLQTNNLDIPAPQTPKTTSASQTSSLETSPPPQLSGDGSKSAGWVFWSRDRKLQPSATLENDPHVGEIAISGTPSQARPKRASISLQEDASRPVVKPPQPQDISKQVEAEKNATGKSSTAEQVSAPKSEKKTSTKKEGKSTKAESSNATAIAREPVEAGTPRQQSPAPSKKEAPNLLLPAISDTLSSEEHPSILQQLARLLYYTKGPDMKHLSLIKDPPKIKNALAIGVHGYFPAPLIRTVLGQPTGTSIKFADMAAKCIRKWTRSHGYECEVKSAALEGEGRITERVELLWKLLLNWIDEIRKSDFVMIACHSQGVPVAIMLVAKLIQFGCISGARVGICAMAGVNMGPFQEYKSRWISGSAGELFEFSDPNSSVSRSYLEAMEVILRFGVRLTFIGSIDDQLVSMESSIFAPLTHPHIYRAVFIDSRVHAPNFLSHLVGFALKLRNVGVPDHGLIRELSSPLAGSLYGGEGHSRIYEDDAVYDIAISFALETNALKDVPISKRQTSATGANPYILPFAMRGILEEDYVKTELQNEARELLAQFDDWKPTTKALKDVKFRLEGIRSRL</sequence>
<feature type="compositionally biased region" description="Basic and acidic residues" evidence="1">
    <location>
        <begin position="141"/>
        <end position="154"/>
    </location>
</feature>
<feature type="compositionally biased region" description="Low complexity" evidence="1">
    <location>
        <begin position="179"/>
        <end position="196"/>
    </location>
</feature>